<feature type="domain" description="Exocyst complex component Sec8 middle helical bundle" evidence="8">
    <location>
        <begin position="251"/>
        <end position="406"/>
    </location>
</feature>
<dbReference type="InterPro" id="IPR007191">
    <property type="entry name" value="Sec8_exocyst_N"/>
</dbReference>
<evidence type="ECO:0000256" key="6">
    <source>
        <dbReference type="SAM" id="MobiDB-lite"/>
    </source>
</evidence>
<comment type="similarity">
    <text evidence="1 5">Belongs to the SEC8 family.</text>
</comment>
<proteinExistence type="inferred from homology"/>
<accession>A0ABN7AKS7</accession>
<dbReference type="Pfam" id="PF20652">
    <property type="entry name" value="Sec8_C"/>
    <property type="match status" value="1"/>
</dbReference>
<dbReference type="Proteomes" id="UP001307889">
    <property type="component" value="Chromosome 2"/>
</dbReference>
<feature type="region of interest" description="Disordered" evidence="6">
    <location>
        <begin position="1"/>
        <end position="20"/>
    </location>
</feature>
<evidence type="ECO:0000259" key="7">
    <source>
        <dbReference type="Pfam" id="PF04048"/>
    </source>
</evidence>
<comment type="function">
    <text evidence="5">Component of the exocyst complex involved in the docking of exocytic vesicles with fusion sites on the plasma membrane.</text>
</comment>
<evidence type="ECO:0000256" key="1">
    <source>
        <dbReference type="ARBA" id="ARBA00010470"/>
    </source>
</evidence>
<evidence type="ECO:0000256" key="3">
    <source>
        <dbReference type="ARBA" id="ARBA00022483"/>
    </source>
</evidence>
<evidence type="ECO:0000259" key="8">
    <source>
        <dbReference type="Pfam" id="PF20652"/>
    </source>
</evidence>
<dbReference type="InterPro" id="IPR048630">
    <property type="entry name" value="Sec8_M"/>
</dbReference>
<evidence type="ECO:0000256" key="4">
    <source>
        <dbReference type="ARBA" id="ARBA00022927"/>
    </source>
</evidence>
<gene>
    <name evidence="9" type="ORF">NTJ_04309</name>
</gene>
<dbReference type="PANTHER" id="PTHR14146">
    <property type="entry name" value="EXOCYST COMPLEX COMPONENT 4"/>
    <property type="match status" value="1"/>
</dbReference>
<keyword evidence="4 5" id="KW-0653">Protein transport</keyword>
<feature type="compositionally biased region" description="Basic and acidic residues" evidence="6">
    <location>
        <begin position="36"/>
        <end position="51"/>
    </location>
</feature>
<dbReference type="InterPro" id="IPR039682">
    <property type="entry name" value="Sec8/EXOC4"/>
</dbReference>
<keyword evidence="10" id="KW-1185">Reference proteome</keyword>
<organism evidence="9 10">
    <name type="scientific">Nesidiocoris tenuis</name>
    <dbReference type="NCBI Taxonomy" id="355587"/>
    <lineage>
        <taxon>Eukaryota</taxon>
        <taxon>Metazoa</taxon>
        <taxon>Ecdysozoa</taxon>
        <taxon>Arthropoda</taxon>
        <taxon>Hexapoda</taxon>
        <taxon>Insecta</taxon>
        <taxon>Pterygota</taxon>
        <taxon>Neoptera</taxon>
        <taxon>Paraneoptera</taxon>
        <taxon>Hemiptera</taxon>
        <taxon>Heteroptera</taxon>
        <taxon>Panheteroptera</taxon>
        <taxon>Cimicomorpha</taxon>
        <taxon>Miridae</taxon>
        <taxon>Dicyphina</taxon>
        <taxon>Nesidiocoris</taxon>
    </lineage>
</organism>
<name>A0ABN7AKS7_9HEMI</name>
<reference evidence="9 10" key="1">
    <citation type="submission" date="2023-09" db="EMBL/GenBank/DDBJ databases">
        <title>Nesidiocoris tenuis whole genome shotgun sequence.</title>
        <authorList>
            <person name="Shibata T."/>
            <person name="Shimoda M."/>
            <person name="Kobayashi T."/>
            <person name="Uehara T."/>
        </authorList>
    </citation>
    <scope>NUCLEOTIDE SEQUENCE [LARGE SCALE GENOMIC DNA]</scope>
    <source>
        <strain evidence="9 10">Japan</strain>
    </source>
</reference>
<keyword evidence="2 5" id="KW-0813">Transport</keyword>
<evidence type="ECO:0000313" key="9">
    <source>
        <dbReference type="EMBL" id="BES91501.1"/>
    </source>
</evidence>
<protein>
    <recommendedName>
        <fullName evidence="5">Exocyst complex component Sec8</fullName>
    </recommendedName>
</protein>
<dbReference type="Pfam" id="PF04048">
    <property type="entry name" value="Sec8_N"/>
    <property type="match status" value="1"/>
</dbReference>
<dbReference type="EMBL" id="AP028910">
    <property type="protein sequence ID" value="BES91501.1"/>
    <property type="molecule type" value="Genomic_DNA"/>
</dbReference>
<feature type="domain" description="Exocyst complex component Sec8 N-terminal" evidence="7">
    <location>
        <begin position="41"/>
        <end position="142"/>
    </location>
</feature>
<dbReference type="PANTHER" id="PTHR14146:SF0">
    <property type="entry name" value="EXOCYST COMPLEX COMPONENT 4"/>
    <property type="match status" value="1"/>
</dbReference>
<sequence length="903" mass="102861">MSSSSPPTKPPRGVKSRETSGLLLTVIRTLSTSESNEQREHEKAKLEREYKRSDQQLNELVSKHKQELTHVMQLFGKVSNNITTTRDKLRGMKEILIACKTLLSCRREELKKLWLEGVEHKHILKLLDEIEQIKDVPSKLSTHLANREYLDAAKLLVSALSVGDGALEGVEALRELKTELHHKRERLFLLTLREISRIVFIEPSKLNASFRDSGSFRGKSKWSRRLLESSQNKGPISGDGAIEPVFMKELTDLTECLALLRKLPDAATNIKSNLQHDVMGVVDRVTKAVVTTDSSNVHPFQDLLETLLELMRKVTHRFNFLAKAFNSACAKHEVTCSLQPSDIWNSVQAVLQSLLTDYLDIQNTSNEPRQTMMPFQDRVEDISLFFSRRRIQRNRDTALFKFEQSSIFTSHMGDQGVPSLSLSFAGDQRRDKIFVCSPDPNNITVIISPLIKFIEEIESISGVACTLNTFINDYIKNVFLSREYTRLKMAIEGATKLNDAWRTPTSPQVTADLNLGRPLLKSTVQVSDAVQDLEALLDSLPCHKSDVLDILIKLIRSYAETCGAAYRGIVHPGSEDKTLCSVSWLKDEDISRFLKSLPNWLNLQAQKPLLRNNRTLRREDTGEEESPEEIRQRNIKEAEILVGNLAEGGQLEIISDLQQLKSLGLLQESMEWFAWRMLQIANKSKKVVSTNDTNANLLADYAKSMNEISVEFEELANTCLLMLHLEVRVQCFHYLLPKNNNYGKSNKSTSQDPDPRVLELSRVLISIDEALSSSLQTRKIKYIFEGLGYLISKILMSTIRQMYKVDDLLIHKMCRNIFTLQQTLTNITMARDLSLDHARNYFQLFFLSPEEIMNEILEKRPDYSKAEITTVFMLISRSRGASEDIQKYVQRLTDVFGSAEFTV</sequence>
<keyword evidence="3 5" id="KW-0268">Exocytosis</keyword>
<evidence type="ECO:0000256" key="2">
    <source>
        <dbReference type="ARBA" id="ARBA00022448"/>
    </source>
</evidence>
<feature type="region of interest" description="Disordered" evidence="6">
    <location>
        <begin position="30"/>
        <end position="51"/>
    </location>
</feature>
<evidence type="ECO:0000313" key="10">
    <source>
        <dbReference type="Proteomes" id="UP001307889"/>
    </source>
</evidence>
<evidence type="ECO:0000256" key="5">
    <source>
        <dbReference type="RuleBase" id="RU367079"/>
    </source>
</evidence>